<organism evidence="1 2">
    <name type="scientific">Stylosanthes scabra</name>
    <dbReference type="NCBI Taxonomy" id="79078"/>
    <lineage>
        <taxon>Eukaryota</taxon>
        <taxon>Viridiplantae</taxon>
        <taxon>Streptophyta</taxon>
        <taxon>Embryophyta</taxon>
        <taxon>Tracheophyta</taxon>
        <taxon>Spermatophyta</taxon>
        <taxon>Magnoliopsida</taxon>
        <taxon>eudicotyledons</taxon>
        <taxon>Gunneridae</taxon>
        <taxon>Pentapetalae</taxon>
        <taxon>rosids</taxon>
        <taxon>fabids</taxon>
        <taxon>Fabales</taxon>
        <taxon>Fabaceae</taxon>
        <taxon>Papilionoideae</taxon>
        <taxon>50 kb inversion clade</taxon>
        <taxon>dalbergioids sensu lato</taxon>
        <taxon>Dalbergieae</taxon>
        <taxon>Pterocarpus clade</taxon>
        <taxon>Stylosanthes</taxon>
    </lineage>
</organism>
<proteinExistence type="predicted"/>
<accession>A0ABU6TQH5</accession>
<keyword evidence="2" id="KW-1185">Reference proteome</keyword>
<evidence type="ECO:0000313" key="2">
    <source>
        <dbReference type="Proteomes" id="UP001341840"/>
    </source>
</evidence>
<evidence type="ECO:0000313" key="1">
    <source>
        <dbReference type="EMBL" id="MED6151057.1"/>
    </source>
</evidence>
<name>A0ABU6TQH5_9FABA</name>
<dbReference type="EMBL" id="JASCZI010091713">
    <property type="protein sequence ID" value="MED6151057.1"/>
    <property type="molecule type" value="Genomic_DNA"/>
</dbReference>
<reference evidence="1 2" key="1">
    <citation type="journal article" date="2023" name="Plants (Basel)">
        <title>Bridging the Gap: Combining Genomics and Transcriptomics Approaches to Understand Stylosanthes scabra, an Orphan Legume from the Brazilian Caatinga.</title>
        <authorList>
            <person name="Ferreira-Neto J.R.C."/>
            <person name="da Silva M.D."/>
            <person name="Binneck E."/>
            <person name="de Melo N.F."/>
            <person name="da Silva R.H."/>
            <person name="de Melo A.L.T.M."/>
            <person name="Pandolfi V."/>
            <person name="Bustamante F.O."/>
            <person name="Brasileiro-Vidal A.C."/>
            <person name="Benko-Iseppon A.M."/>
        </authorList>
    </citation>
    <scope>NUCLEOTIDE SEQUENCE [LARGE SCALE GENOMIC DNA]</scope>
    <source>
        <tissue evidence="1">Leaves</tissue>
    </source>
</reference>
<gene>
    <name evidence="1" type="ORF">PIB30_078657</name>
</gene>
<sequence>MLNQWNPSEVYSMEMVLLQDERGEWEIVYHHKRMLILEHKHHGSAQRTVKFWNLESFELIGSTRQEGILPWL</sequence>
<protein>
    <submittedName>
        <fullName evidence="1">Uncharacterized protein</fullName>
    </submittedName>
</protein>
<dbReference type="Proteomes" id="UP001341840">
    <property type="component" value="Unassembled WGS sequence"/>
</dbReference>
<comment type="caution">
    <text evidence="1">The sequence shown here is derived from an EMBL/GenBank/DDBJ whole genome shotgun (WGS) entry which is preliminary data.</text>
</comment>